<dbReference type="AlphaFoldDB" id="C9QPA5"/>
<feature type="transmembrane region" description="Helical" evidence="10">
    <location>
        <begin position="213"/>
        <end position="234"/>
    </location>
</feature>
<keyword evidence="5 10" id="KW-0276">Fatty acid metabolism</keyword>
<accession>C9QPA5</accession>
<evidence type="ECO:0000256" key="10">
    <source>
        <dbReference type="RuleBase" id="RU361115"/>
    </source>
</evidence>
<feature type="transmembrane region" description="Helical" evidence="10">
    <location>
        <begin position="246"/>
        <end position="267"/>
    </location>
</feature>
<dbReference type="PANTHER" id="PTHR11157:SF116">
    <property type="entry name" value="ELONGATION OF VERY LONG CHAIN FATTY ACIDS PROTEIN-RELATED"/>
    <property type="match status" value="1"/>
</dbReference>
<dbReference type="InterPro" id="IPR002076">
    <property type="entry name" value="ELO_fam"/>
</dbReference>
<dbReference type="PANTHER" id="PTHR11157">
    <property type="entry name" value="FATTY ACID ACYL TRANSFERASE-RELATED"/>
    <property type="match status" value="1"/>
</dbReference>
<dbReference type="VEuPathDB" id="VectorBase:FBgn0037761"/>
<feature type="transmembrane region" description="Helical" evidence="10">
    <location>
        <begin position="82"/>
        <end position="105"/>
    </location>
</feature>
<feature type="transmembrane region" description="Helical" evidence="10">
    <location>
        <begin position="153"/>
        <end position="174"/>
    </location>
</feature>
<dbReference type="HOGENOM" id="CLU_048483_0_2_1"/>
<evidence type="ECO:0000256" key="6">
    <source>
        <dbReference type="ARBA" id="ARBA00022989"/>
    </source>
</evidence>
<reference evidence="11" key="1">
    <citation type="submission" date="2009-10" db="EMBL/GenBank/DDBJ databases">
        <authorList>
            <person name="Carlson J."/>
            <person name="Booth B."/>
            <person name="Frise E."/>
            <person name="Sandler J."/>
            <person name="Wan K."/>
            <person name="Yu C."/>
            <person name="Celniker S."/>
        </authorList>
    </citation>
    <scope>NUCLEOTIDE SEQUENCE</scope>
</reference>
<name>C9QPA5_DROME</name>
<dbReference type="EMBL" id="BT099987">
    <property type="protein sequence ID" value="ACX53668.1"/>
    <property type="molecule type" value="mRNA"/>
</dbReference>
<comment type="similarity">
    <text evidence="10">Belongs to the ELO family.</text>
</comment>
<evidence type="ECO:0000256" key="9">
    <source>
        <dbReference type="ARBA" id="ARBA00023160"/>
    </source>
</evidence>
<organism evidence="11">
    <name type="scientific">Drosophila melanogaster</name>
    <name type="common">Fruit fly</name>
    <dbReference type="NCBI Taxonomy" id="7227"/>
    <lineage>
        <taxon>Eukaryota</taxon>
        <taxon>Metazoa</taxon>
        <taxon>Ecdysozoa</taxon>
        <taxon>Arthropoda</taxon>
        <taxon>Hexapoda</taxon>
        <taxon>Insecta</taxon>
        <taxon>Pterygota</taxon>
        <taxon>Neoptera</taxon>
        <taxon>Endopterygota</taxon>
        <taxon>Diptera</taxon>
        <taxon>Brachycera</taxon>
        <taxon>Muscomorpha</taxon>
        <taxon>Ephydroidea</taxon>
        <taxon>Drosophilidae</taxon>
        <taxon>Drosophila</taxon>
        <taxon>Sophophora</taxon>
    </lineage>
</organism>
<comment type="subcellular location">
    <subcellularLocation>
        <location evidence="1">Membrane</location>
        <topology evidence="1">Multi-pass membrane protein</topology>
    </subcellularLocation>
</comment>
<proteinExistence type="evidence at transcript level"/>
<keyword evidence="4 10" id="KW-0812">Transmembrane</keyword>
<dbReference type="ExpressionAtlas" id="C9QPA5">
    <property type="expression patterns" value="baseline and differential"/>
</dbReference>
<sequence length="284" mass="33508">LPVKHYLEWKRIDFRFSFRMADLLNGTLIISEDPVRLPLIGSPWPSLTIVSLYLLFVLKLGRKFMENRKPYDLRRVIRAYNIMQIVYNGVILIAGLHFLFVLKAYDLRCITKLPLDHELKSRERWLTYSYFFNKFMDLLETVFFVLRKKDRQISFLHVFHHLVMSFGGYLHITFNGYGGTLFPLCLLNVAVHVIMYAYYYLSSVSKDVQTSRWKKYITIVQLVQFILVLANFSYTLMQPDCNASRTVIYTGMFISTTFILMFANFYIHNYILNGSKQKSALKSD</sequence>
<dbReference type="OrthoDB" id="434092at2759"/>
<gene>
    <name evidence="11" type="primary">CG8534-RA</name>
</gene>
<keyword evidence="6 10" id="KW-1133">Transmembrane helix</keyword>
<evidence type="ECO:0000256" key="7">
    <source>
        <dbReference type="ARBA" id="ARBA00023098"/>
    </source>
</evidence>
<evidence type="ECO:0000256" key="4">
    <source>
        <dbReference type="ARBA" id="ARBA00022692"/>
    </source>
</evidence>
<dbReference type="InterPro" id="IPR030457">
    <property type="entry name" value="ELO_CS"/>
</dbReference>
<evidence type="ECO:0000256" key="1">
    <source>
        <dbReference type="ARBA" id="ARBA00004141"/>
    </source>
</evidence>
<protein>
    <recommendedName>
        <fullName evidence="10">Elongation of very long chain fatty acids protein</fullName>
        <ecNumber evidence="10">2.3.1.199</ecNumber>
    </recommendedName>
    <alternativeName>
        <fullName evidence="10">Very-long-chain 3-oxoacyl-CoA synthase</fullName>
    </alternativeName>
</protein>
<dbReference type="Pfam" id="PF01151">
    <property type="entry name" value="ELO"/>
    <property type="match status" value="1"/>
</dbReference>
<dbReference type="Bgee" id="FBgn0037761">
    <property type="expression patterns" value="Expressed in adult oenocyte (Drosophila) in dorsal vessel heart and 8 other cell types or tissues"/>
</dbReference>
<keyword evidence="9 10" id="KW-0275">Fatty acid biosynthesis</keyword>
<comment type="catalytic activity">
    <reaction evidence="10">
        <text>a very-long-chain acyl-CoA + malonyl-CoA + H(+) = a very-long-chain 3-oxoacyl-CoA + CO2 + CoA</text>
        <dbReference type="Rhea" id="RHEA:32727"/>
        <dbReference type="ChEBI" id="CHEBI:15378"/>
        <dbReference type="ChEBI" id="CHEBI:16526"/>
        <dbReference type="ChEBI" id="CHEBI:57287"/>
        <dbReference type="ChEBI" id="CHEBI:57384"/>
        <dbReference type="ChEBI" id="CHEBI:90725"/>
        <dbReference type="ChEBI" id="CHEBI:90736"/>
        <dbReference type="EC" id="2.3.1.199"/>
    </reaction>
</comment>
<feature type="transmembrane region" description="Helical" evidence="10">
    <location>
        <begin position="125"/>
        <end position="146"/>
    </location>
</feature>
<keyword evidence="7 10" id="KW-0443">Lipid metabolism</keyword>
<evidence type="ECO:0000256" key="3">
    <source>
        <dbReference type="ARBA" id="ARBA00022679"/>
    </source>
</evidence>
<keyword evidence="8 10" id="KW-0472">Membrane</keyword>
<dbReference type="GO" id="GO:0016020">
    <property type="term" value="C:membrane"/>
    <property type="evidence" value="ECO:0007669"/>
    <property type="project" value="UniProtKB-SubCell"/>
</dbReference>
<evidence type="ECO:0000313" key="11">
    <source>
        <dbReference type="EMBL" id="ACX53668.1"/>
    </source>
</evidence>
<dbReference type="EC" id="2.3.1.199" evidence="10"/>
<dbReference type="PROSITE" id="PS01188">
    <property type="entry name" value="ELO"/>
    <property type="match status" value="1"/>
</dbReference>
<evidence type="ECO:0000256" key="5">
    <source>
        <dbReference type="ARBA" id="ARBA00022832"/>
    </source>
</evidence>
<evidence type="ECO:0000256" key="2">
    <source>
        <dbReference type="ARBA" id="ARBA00022516"/>
    </source>
</evidence>
<feature type="transmembrane region" description="Helical" evidence="10">
    <location>
        <begin position="44"/>
        <end position="61"/>
    </location>
</feature>
<keyword evidence="3 10" id="KW-0808">Transferase</keyword>
<feature type="transmembrane region" description="Helical" evidence="10">
    <location>
        <begin position="180"/>
        <end position="201"/>
    </location>
</feature>
<feature type="non-terminal residue" evidence="11">
    <location>
        <position position="1"/>
    </location>
</feature>
<dbReference type="GO" id="GO:0006633">
    <property type="term" value="P:fatty acid biosynthetic process"/>
    <property type="evidence" value="ECO:0007669"/>
    <property type="project" value="UniProtKB-KW"/>
</dbReference>
<keyword evidence="2 10" id="KW-0444">Lipid biosynthesis</keyword>
<evidence type="ECO:0000256" key="8">
    <source>
        <dbReference type="ARBA" id="ARBA00023136"/>
    </source>
</evidence>
<dbReference type="GO" id="GO:0009922">
    <property type="term" value="F:fatty acid elongase activity"/>
    <property type="evidence" value="ECO:0007669"/>
    <property type="project" value="UniProtKB-EC"/>
</dbReference>